<gene>
    <name evidence="2" type="ORF">SAMN05216219_0101</name>
</gene>
<keyword evidence="1" id="KW-1133">Transmembrane helix</keyword>
<dbReference type="Proteomes" id="UP000198867">
    <property type="component" value="Unassembled WGS sequence"/>
</dbReference>
<evidence type="ECO:0000256" key="1">
    <source>
        <dbReference type="SAM" id="Phobius"/>
    </source>
</evidence>
<proteinExistence type="predicted"/>
<dbReference type="OrthoDB" id="5122659at2"/>
<dbReference type="STRING" id="995034.SAMN05216219_0101"/>
<dbReference type="AlphaFoldDB" id="A0A1I4YBL6"/>
<keyword evidence="1" id="KW-0472">Membrane</keyword>
<accession>A0A1I4YBL6</accession>
<feature type="transmembrane region" description="Helical" evidence="1">
    <location>
        <begin position="30"/>
        <end position="51"/>
    </location>
</feature>
<evidence type="ECO:0000313" key="2">
    <source>
        <dbReference type="EMBL" id="SFN35471.1"/>
    </source>
</evidence>
<reference evidence="3" key="1">
    <citation type="submission" date="2016-10" db="EMBL/GenBank/DDBJ databases">
        <authorList>
            <person name="Varghese N."/>
            <person name="Submissions S."/>
        </authorList>
    </citation>
    <scope>NUCLEOTIDE SEQUENCE [LARGE SCALE GENOMIC DNA]</scope>
    <source>
        <strain evidence="3">CGMCC 1.11101</strain>
    </source>
</reference>
<keyword evidence="3" id="KW-1185">Reference proteome</keyword>
<dbReference type="RefSeq" id="WP_090707884.1">
    <property type="nucleotide sequence ID" value="NZ_FOVM01000001.1"/>
</dbReference>
<sequence>MSDYHPELDGYEPNDGRPLASQRILRPARILIVLGILGLVLPGILVTASTATRTADRSCSIVVARDAPFASGFDARFEFAGPEGPAWYCYALVLGEDDVLVGSLGLIPGAPPPPDPAFVHAEPAVTTNLQEWTHA</sequence>
<protein>
    <submittedName>
        <fullName evidence="2">Uncharacterized protein</fullName>
    </submittedName>
</protein>
<evidence type="ECO:0000313" key="3">
    <source>
        <dbReference type="Proteomes" id="UP000198867"/>
    </source>
</evidence>
<keyword evidence="1" id="KW-0812">Transmembrane</keyword>
<dbReference type="EMBL" id="FOVM01000001">
    <property type="protein sequence ID" value="SFN35471.1"/>
    <property type="molecule type" value="Genomic_DNA"/>
</dbReference>
<name>A0A1I4YBL6_9MICO</name>
<organism evidence="2 3">
    <name type="scientific">Mycetocola miduiensis</name>
    <dbReference type="NCBI Taxonomy" id="995034"/>
    <lineage>
        <taxon>Bacteria</taxon>
        <taxon>Bacillati</taxon>
        <taxon>Actinomycetota</taxon>
        <taxon>Actinomycetes</taxon>
        <taxon>Micrococcales</taxon>
        <taxon>Microbacteriaceae</taxon>
        <taxon>Mycetocola</taxon>
    </lineage>
</organism>